<dbReference type="GO" id="GO:0004386">
    <property type="term" value="F:helicase activity"/>
    <property type="evidence" value="ECO:0007669"/>
    <property type="project" value="UniProtKB-KW"/>
</dbReference>
<comment type="caution">
    <text evidence="10">The sequence shown here is derived from an EMBL/GenBank/DDBJ whole genome shotgun (WGS) entry which is preliminary data.</text>
</comment>
<name>A0A8X6I3Z4_TRICU</name>
<reference evidence="10" key="1">
    <citation type="submission" date="2020-07" db="EMBL/GenBank/DDBJ databases">
        <title>Multicomponent nature underlies the extraordinary mechanical properties of spider dragline silk.</title>
        <authorList>
            <person name="Kono N."/>
            <person name="Nakamura H."/>
            <person name="Mori M."/>
            <person name="Yoshida Y."/>
            <person name="Ohtoshi R."/>
            <person name="Malay A.D."/>
            <person name="Moran D.A.P."/>
            <person name="Tomita M."/>
            <person name="Numata K."/>
            <person name="Arakawa K."/>
        </authorList>
    </citation>
    <scope>NUCLEOTIDE SEQUENCE</scope>
</reference>
<sequence length="248" mass="28004">MNRLNKEPTGEFVIEKALRIYPTNQQVYNHNKTVLEHFRAHGVTINKIIAQDSLVDSTRKNYNIDLNNIIPSDINKTRGLPKKLEIFVGAKVMLRYNVDVSKGLVNGAIGHITEIICPCFRRAQMYDTDIPSVRIDYGKDSAHLIQPKTVEFPAKYGHGTAERIMLPIILCWACTVHKMQGNTVDHAVVYLGSKLFAAGQAYVALSRVKSLKGLLIEELDCSKLTGKRPCNNDALNEMHRLRNLSRDY</sequence>
<dbReference type="InterPro" id="IPR051055">
    <property type="entry name" value="PIF1_helicase"/>
</dbReference>
<gene>
    <name evidence="10" type="primary">HaOG205669</name>
    <name evidence="10" type="ORF">TNCT_347181</name>
</gene>
<evidence type="ECO:0000256" key="7">
    <source>
        <dbReference type="ARBA" id="ARBA00023204"/>
    </source>
</evidence>
<dbReference type="CDD" id="cd18809">
    <property type="entry name" value="SF1_C_RecD"/>
    <property type="match status" value="1"/>
</dbReference>
<dbReference type="EMBL" id="BMAO01013232">
    <property type="protein sequence ID" value="GFQ87137.1"/>
    <property type="molecule type" value="Genomic_DNA"/>
</dbReference>
<keyword evidence="4 10" id="KW-0347">Helicase</keyword>
<keyword evidence="11" id="KW-1185">Reference proteome</keyword>
<proteinExistence type="predicted"/>
<evidence type="ECO:0000259" key="9">
    <source>
        <dbReference type="Pfam" id="PF21530"/>
    </source>
</evidence>
<evidence type="ECO:0000256" key="1">
    <source>
        <dbReference type="ARBA" id="ARBA00022741"/>
    </source>
</evidence>
<dbReference type="Proteomes" id="UP000887116">
    <property type="component" value="Unassembled WGS sequence"/>
</dbReference>
<dbReference type="InterPro" id="IPR049163">
    <property type="entry name" value="Pif1-like_2B_dom"/>
</dbReference>
<evidence type="ECO:0000256" key="8">
    <source>
        <dbReference type="ARBA" id="ARBA00023235"/>
    </source>
</evidence>
<keyword evidence="7" id="KW-0234">DNA repair</keyword>
<organism evidence="10 11">
    <name type="scientific">Trichonephila clavata</name>
    <name type="common">Joro spider</name>
    <name type="synonym">Nephila clavata</name>
    <dbReference type="NCBI Taxonomy" id="2740835"/>
    <lineage>
        <taxon>Eukaryota</taxon>
        <taxon>Metazoa</taxon>
        <taxon>Ecdysozoa</taxon>
        <taxon>Arthropoda</taxon>
        <taxon>Chelicerata</taxon>
        <taxon>Arachnida</taxon>
        <taxon>Araneae</taxon>
        <taxon>Araneomorphae</taxon>
        <taxon>Entelegynae</taxon>
        <taxon>Araneoidea</taxon>
        <taxon>Nephilidae</taxon>
        <taxon>Trichonephila</taxon>
    </lineage>
</organism>
<keyword evidence="1" id="KW-0547">Nucleotide-binding</keyword>
<feature type="domain" description="DNA helicase Pif1-like 2B" evidence="9">
    <location>
        <begin position="79"/>
        <end position="114"/>
    </location>
</feature>
<evidence type="ECO:0000313" key="11">
    <source>
        <dbReference type="Proteomes" id="UP000887116"/>
    </source>
</evidence>
<evidence type="ECO:0000313" key="10">
    <source>
        <dbReference type="EMBL" id="GFQ87137.1"/>
    </source>
</evidence>
<keyword evidence="2" id="KW-0227">DNA damage</keyword>
<dbReference type="OrthoDB" id="6432165at2759"/>
<accession>A0A8X6I3Z4</accession>
<dbReference type="AlphaFoldDB" id="A0A8X6I3Z4"/>
<dbReference type="Pfam" id="PF21530">
    <property type="entry name" value="Pif1_2B_dom"/>
    <property type="match status" value="1"/>
</dbReference>
<dbReference type="PANTHER" id="PTHR47642:SF5">
    <property type="entry name" value="ATP-DEPENDENT DNA HELICASE"/>
    <property type="match status" value="1"/>
</dbReference>
<keyword evidence="6" id="KW-0238">DNA-binding</keyword>
<dbReference type="PANTHER" id="PTHR47642">
    <property type="entry name" value="ATP-DEPENDENT DNA HELICASE"/>
    <property type="match status" value="1"/>
</dbReference>
<evidence type="ECO:0000256" key="5">
    <source>
        <dbReference type="ARBA" id="ARBA00022840"/>
    </source>
</evidence>
<dbReference type="Gene3D" id="3.40.50.300">
    <property type="entry name" value="P-loop containing nucleotide triphosphate hydrolases"/>
    <property type="match status" value="1"/>
</dbReference>
<dbReference type="Gene3D" id="2.30.30.940">
    <property type="match status" value="1"/>
</dbReference>
<protein>
    <submittedName>
        <fullName evidence="10">ATP-dependent DNA helicase</fullName>
    </submittedName>
</protein>
<evidence type="ECO:0000256" key="6">
    <source>
        <dbReference type="ARBA" id="ARBA00023125"/>
    </source>
</evidence>
<evidence type="ECO:0000256" key="3">
    <source>
        <dbReference type="ARBA" id="ARBA00022801"/>
    </source>
</evidence>
<evidence type="ECO:0000256" key="4">
    <source>
        <dbReference type="ARBA" id="ARBA00022806"/>
    </source>
</evidence>
<dbReference type="SUPFAM" id="SSF52540">
    <property type="entry name" value="P-loop containing nucleoside triphosphate hydrolases"/>
    <property type="match status" value="1"/>
</dbReference>
<evidence type="ECO:0000256" key="2">
    <source>
        <dbReference type="ARBA" id="ARBA00022763"/>
    </source>
</evidence>
<keyword evidence="5" id="KW-0067">ATP-binding</keyword>
<dbReference type="InterPro" id="IPR027417">
    <property type="entry name" value="P-loop_NTPase"/>
</dbReference>
<keyword evidence="8" id="KW-0413">Isomerase</keyword>
<keyword evidence="3" id="KW-0378">Hydrolase</keyword>